<keyword evidence="4 10" id="KW-0812">Transmembrane</keyword>
<feature type="transmembrane region" description="Helical" evidence="10">
    <location>
        <begin position="1072"/>
        <end position="1098"/>
    </location>
</feature>
<feature type="transmembrane region" description="Helical" evidence="10">
    <location>
        <begin position="360"/>
        <end position="382"/>
    </location>
</feature>
<dbReference type="STRING" id="1051890.A0A3N4M237"/>
<protein>
    <submittedName>
        <fullName evidence="12">P-loop containing nucleoside triphosphate hydrolase protein</fullName>
    </submittedName>
</protein>
<dbReference type="InterPro" id="IPR003593">
    <property type="entry name" value="AAA+_ATPase"/>
</dbReference>
<feature type="transmembrane region" description="Helical" evidence="10">
    <location>
        <begin position="794"/>
        <end position="814"/>
    </location>
</feature>
<proteinExistence type="inferred from homology"/>
<keyword evidence="13" id="KW-1185">Reference proteome</keyword>
<dbReference type="InterPro" id="IPR017871">
    <property type="entry name" value="ABC_transporter-like_CS"/>
</dbReference>
<sequence length="1574" mass="172237">MVKFFRQTWALTRKTLLIASVRFFFSTWVRAFLLPVVFMTYISFARNLFEPPADFGIGSPAQVKQLINEVGGMRLVLINNGLAGDVQEVIDTLSKPLVAVGKDVMIMKDESELGTICKQSLRGASECYSVAIFHSSPENPNPAVEGGKNAVWNYTLRADSSLGRVISVLNHDNDIQTRLFPLQHAVDFAIAKVSNDSSPTVPEEYMYTDQTEEERRAAIRREYQGSIINVLGVAFLIGVIGVVYQLVGFMAMERELGLSQLIEAMGGSNLARLLSYHIAFDIIYAPGWVVIGLVLGAVFANTSRGILVVHHILMGLSLSSFSLAGAAFYKKAQLSGITVTIVTLILGIIGQVFHSKLSSGGIAILALLFPPLNYLFFNVTVARFERNDLPENLLKAAPDNPWSLPGIVFWIFFIIQIVGYPFVALVVEKYLYGVSGTGRTYETSTPDNAVEIREFSKLYIPGFLDRYGGIFMRKSKRKETVVAVNELTLSVRKGSVVGLLGANGSGKTTTLESIVGLGKITSGIIAVDGKGSIGVCPQKNVLWEHLTVEEHVKVWNKIKCSGDSISVIHDLIRACDLEQKRKAQARTLSGGQKRKLQLAIMFTGGSNICAIDEVSSGLDPLSRRKIWDIILEARGRCTIIHSTHFLDEADLLSDHIAILSKGNLKAEGSSVELKAKLGGGYRVSTIKDAPDFGLPTNRSYDQTVYNIPNSGSAGRLIRELERNGIEEYHVNGPTIEDVFLKVAEDSMLEAYGPGGPPLARTEGVDLYPGSKLGVFQQTWVMYRKRFTILRRNKLPTLAAVAVPIIAAGITMVLFKGYSKASCKPDQIFNESDIEQVDLSQIIIENLKLVVGPQSVLPKLLGLAGGILPNSTGGSSSPLSDMIEVVNTLDDFNSKIDVDFAHVKPGGFFLPEQGTPVFAYQGNGDLNMRNGLIVQNLADSILGNTPISVAYQELPFPWAPSQGNTLQFITYFGLAMAVFPAFFALYPTIERLRQVRALHYSNGVRPLPLWFAYLLFDFTVVLLISTIAIIIFAASHDVWYGLGYLYLVMLLYGLASILLSYVISLFSRTQLSAFAFSAGGQAVMFLVYLIGYMVTLTYAPIPKLDSLINKVHWGIASVSPVGNLVRALFVSLNSFQILCKDKEVKTDLGAMLLYGGPIVYLIVQSLLLFCVLLWSDSGLWGLGHKLHRKPSKKSEEAVIEKAEITNELTRVTSSNDGLRIMHLTKQFGKNLAVDNVTFGVPRSEVFALLGPNGAGKTTTINMIRGDMKPDDGDIFVQNLSVISNRAGARAHLGVCPQFDAIDQMTVLEHLRFYARARGVKNVEHNVQEVMRAVGLEPYGDRMAAALSGGNKRKLSLGIALMGNPAVVLLDEPSSGMDAASKRVMWKTLAAIVPGRSLILTTHSMEEADALASRVGILAKRMLALGTGDYLRRTHGDKYHIHLVLKSAPNSSQEEIDNVKHWILRTFAGAEVEEKSFHGQIKFGVPERLQYSPGNGSLSGVDIIEDSVAVIKATGGVSSLFESLEENKEKLGLEYYSVAQTSLEDIFLKIVSEANIAEEGYTQGSKAEKKKKFGLF</sequence>
<feature type="transmembrane region" description="Helical" evidence="10">
    <location>
        <begin position="226"/>
        <end position="247"/>
    </location>
</feature>
<evidence type="ECO:0000313" key="12">
    <source>
        <dbReference type="EMBL" id="RPB27452.1"/>
    </source>
</evidence>
<dbReference type="PANTHER" id="PTHR19229">
    <property type="entry name" value="ATP-BINDING CASSETTE TRANSPORTER SUBFAMILY A ABCA"/>
    <property type="match status" value="1"/>
</dbReference>
<evidence type="ECO:0000256" key="10">
    <source>
        <dbReference type="SAM" id="Phobius"/>
    </source>
</evidence>
<evidence type="ECO:0000256" key="7">
    <source>
        <dbReference type="ARBA" id="ARBA00022840"/>
    </source>
</evidence>
<evidence type="ECO:0000256" key="6">
    <source>
        <dbReference type="ARBA" id="ARBA00022741"/>
    </source>
</evidence>
<evidence type="ECO:0000256" key="2">
    <source>
        <dbReference type="ARBA" id="ARBA00008869"/>
    </source>
</evidence>
<comment type="similarity">
    <text evidence="2">Belongs to the ABC transporter superfamily. ABCA family.</text>
</comment>
<feature type="transmembrane region" description="Helical" evidence="10">
    <location>
        <begin position="334"/>
        <end position="353"/>
    </location>
</feature>
<reference evidence="12 13" key="1">
    <citation type="journal article" date="2018" name="Nat. Ecol. Evol.">
        <title>Pezizomycetes genomes reveal the molecular basis of ectomycorrhizal truffle lifestyle.</title>
        <authorList>
            <person name="Murat C."/>
            <person name="Payen T."/>
            <person name="Noel B."/>
            <person name="Kuo A."/>
            <person name="Morin E."/>
            <person name="Chen J."/>
            <person name="Kohler A."/>
            <person name="Krizsan K."/>
            <person name="Balestrini R."/>
            <person name="Da Silva C."/>
            <person name="Montanini B."/>
            <person name="Hainaut M."/>
            <person name="Levati E."/>
            <person name="Barry K.W."/>
            <person name="Belfiori B."/>
            <person name="Cichocki N."/>
            <person name="Clum A."/>
            <person name="Dockter R.B."/>
            <person name="Fauchery L."/>
            <person name="Guy J."/>
            <person name="Iotti M."/>
            <person name="Le Tacon F."/>
            <person name="Lindquist E.A."/>
            <person name="Lipzen A."/>
            <person name="Malagnac F."/>
            <person name="Mello A."/>
            <person name="Molinier V."/>
            <person name="Miyauchi S."/>
            <person name="Poulain J."/>
            <person name="Riccioni C."/>
            <person name="Rubini A."/>
            <person name="Sitrit Y."/>
            <person name="Splivallo R."/>
            <person name="Traeger S."/>
            <person name="Wang M."/>
            <person name="Zifcakova L."/>
            <person name="Wipf D."/>
            <person name="Zambonelli A."/>
            <person name="Paolocci F."/>
            <person name="Nowrousian M."/>
            <person name="Ottonello S."/>
            <person name="Baldrian P."/>
            <person name="Spatafora J.W."/>
            <person name="Henrissat B."/>
            <person name="Nagy L.G."/>
            <person name="Aury J.M."/>
            <person name="Wincker P."/>
            <person name="Grigoriev I.V."/>
            <person name="Bonfante P."/>
            <person name="Martin F.M."/>
        </authorList>
    </citation>
    <scope>NUCLEOTIDE SEQUENCE [LARGE SCALE GENOMIC DNA]</scope>
    <source>
        <strain evidence="12 13">ATCC MYA-4762</strain>
    </source>
</reference>
<gene>
    <name evidence="12" type="ORF">L211DRAFT_779414</name>
</gene>
<dbReference type="GO" id="GO:0005524">
    <property type="term" value="F:ATP binding"/>
    <property type="evidence" value="ECO:0007669"/>
    <property type="project" value="UniProtKB-KW"/>
</dbReference>
<dbReference type="GO" id="GO:0005319">
    <property type="term" value="F:lipid transporter activity"/>
    <property type="evidence" value="ECO:0007669"/>
    <property type="project" value="TreeGrafter"/>
</dbReference>
<feature type="transmembrane region" description="Helical" evidence="10">
    <location>
        <begin position="20"/>
        <end position="42"/>
    </location>
</feature>
<feature type="transmembrane region" description="Helical" evidence="10">
    <location>
        <begin position="1009"/>
        <end position="1031"/>
    </location>
</feature>
<dbReference type="InterPro" id="IPR003439">
    <property type="entry name" value="ABC_transporter-like_ATP-bd"/>
</dbReference>
<dbReference type="CDD" id="cd03263">
    <property type="entry name" value="ABC_subfamily_A"/>
    <property type="match status" value="2"/>
</dbReference>
<dbReference type="PROSITE" id="PS00211">
    <property type="entry name" value="ABC_TRANSPORTER_1"/>
    <property type="match status" value="2"/>
</dbReference>
<feature type="domain" description="ABC transporter" evidence="11">
    <location>
        <begin position="465"/>
        <end position="686"/>
    </location>
</feature>
<dbReference type="Gene3D" id="3.40.50.300">
    <property type="entry name" value="P-loop containing nucleotide triphosphate hydrolases"/>
    <property type="match status" value="2"/>
</dbReference>
<feature type="transmembrane region" description="Helical" evidence="10">
    <location>
        <begin position="967"/>
        <end position="988"/>
    </location>
</feature>
<feature type="transmembrane region" description="Helical" evidence="10">
    <location>
        <begin position="1110"/>
        <end position="1129"/>
    </location>
</feature>
<dbReference type="SUPFAM" id="SSF52540">
    <property type="entry name" value="P-loop containing nucleoside triphosphate hydrolases"/>
    <property type="match status" value="2"/>
</dbReference>
<dbReference type="GO" id="GO:0016020">
    <property type="term" value="C:membrane"/>
    <property type="evidence" value="ECO:0007669"/>
    <property type="project" value="UniProtKB-SubCell"/>
</dbReference>
<keyword evidence="9 10" id="KW-0472">Membrane</keyword>
<dbReference type="OrthoDB" id="8061355at2759"/>
<evidence type="ECO:0000256" key="5">
    <source>
        <dbReference type="ARBA" id="ARBA00022737"/>
    </source>
</evidence>
<dbReference type="PROSITE" id="PS50893">
    <property type="entry name" value="ABC_TRANSPORTER_2"/>
    <property type="match status" value="2"/>
</dbReference>
<dbReference type="Pfam" id="PF12698">
    <property type="entry name" value="ABC2_membrane_3"/>
    <property type="match status" value="1"/>
</dbReference>
<accession>A0A3N4M237</accession>
<evidence type="ECO:0000256" key="8">
    <source>
        <dbReference type="ARBA" id="ARBA00022989"/>
    </source>
</evidence>
<keyword evidence="8 10" id="KW-1133">Transmembrane helix</keyword>
<keyword evidence="3" id="KW-0813">Transport</keyword>
<dbReference type="PANTHER" id="PTHR19229:SF36">
    <property type="entry name" value="ATP-BINDING CASSETTE SUB-FAMILY A MEMBER 2"/>
    <property type="match status" value="1"/>
</dbReference>
<dbReference type="GO" id="GO:0016887">
    <property type="term" value="F:ATP hydrolysis activity"/>
    <property type="evidence" value="ECO:0007669"/>
    <property type="project" value="InterPro"/>
</dbReference>
<keyword evidence="6" id="KW-0547">Nucleotide-binding</keyword>
<dbReference type="Proteomes" id="UP000267821">
    <property type="component" value="Unassembled WGS sequence"/>
</dbReference>
<evidence type="ECO:0000256" key="9">
    <source>
        <dbReference type="ARBA" id="ARBA00023136"/>
    </source>
</evidence>
<evidence type="ECO:0000256" key="1">
    <source>
        <dbReference type="ARBA" id="ARBA00004141"/>
    </source>
</evidence>
<evidence type="ECO:0000259" key="11">
    <source>
        <dbReference type="PROSITE" id="PS50893"/>
    </source>
</evidence>
<dbReference type="FunFam" id="3.40.50.300:FF:001345">
    <property type="entry name" value="Related to ABC transporter"/>
    <property type="match status" value="1"/>
</dbReference>
<name>A0A3N4M237_9PEZI</name>
<feature type="transmembrane region" description="Helical" evidence="10">
    <location>
        <begin position="1150"/>
        <end position="1173"/>
    </location>
</feature>
<evidence type="ECO:0000256" key="3">
    <source>
        <dbReference type="ARBA" id="ARBA00022448"/>
    </source>
</evidence>
<evidence type="ECO:0000256" key="4">
    <source>
        <dbReference type="ARBA" id="ARBA00022692"/>
    </source>
</evidence>
<feature type="transmembrane region" description="Helical" evidence="10">
    <location>
        <begin position="402"/>
        <end position="427"/>
    </location>
</feature>
<dbReference type="InterPro" id="IPR013525">
    <property type="entry name" value="ABC2_TM"/>
</dbReference>
<dbReference type="SMART" id="SM00382">
    <property type="entry name" value="AAA"/>
    <property type="match status" value="2"/>
</dbReference>
<comment type="subcellular location">
    <subcellularLocation>
        <location evidence="1">Membrane</location>
        <topology evidence="1">Multi-pass membrane protein</topology>
    </subcellularLocation>
</comment>
<feature type="transmembrane region" description="Helical" evidence="10">
    <location>
        <begin position="307"/>
        <end position="328"/>
    </location>
</feature>
<dbReference type="Pfam" id="PF00005">
    <property type="entry name" value="ABC_tran"/>
    <property type="match status" value="2"/>
</dbReference>
<keyword evidence="12" id="KW-0378">Hydrolase</keyword>
<dbReference type="InterPro" id="IPR027417">
    <property type="entry name" value="P-loop_NTPase"/>
</dbReference>
<feature type="domain" description="ABC transporter" evidence="11">
    <location>
        <begin position="1217"/>
        <end position="1442"/>
    </location>
</feature>
<dbReference type="InParanoid" id="A0A3N4M237"/>
<dbReference type="InterPro" id="IPR026082">
    <property type="entry name" value="ABCA"/>
</dbReference>
<keyword evidence="5" id="KW-0677">Repeat</keyword>
<keyword evidence="7" id="KW-0067">ATP-binding</keyword>
<organism evidence="12 13">
    <name type="scientific">Terfezia boudieri ATCC MYA-4762</name>
    <dbReference type="NCBI Taxonomy" id="1051890"/>
    <lineage>
        <taxon>Eukaryota</taxon>
        <taxon>Fungi</taxon>
        <taxon>Dikarya</taxon>
        <taxon>Ascomycota</taxon>
        <taxon>Pezizomycotina</taxon>
        <taxon>Pezizomycetes</taxon>
        <taxon>Pezizales</taxon>
        <taxon>Pezizaceae</taxon>
        <taxon>Terfezia</taxon>
    </lineage>
</organism>
<dbReference type="GO" id="GO:0140359">
    <property type="term" value="F:ABC-type transporter activity"/>
    <property type="evidence" value="ECO:0007669"/>
    <property type="project" value="InterPro"/>
</dbReference>
<dbReference type="EMBL" id="ML121531">
    <property type="protein sequence ID" value="RPB27452.1"/>
    <property type="molecule type" value="Genomic_DNA"/>
</dbReference>
<feature type="transmembrane region" description="Helical" evidence="10">
    <location>
        <begin position="1043"/>
        <end position="1065"/>
    </location>
</feature>
<evidence type="ECO:0000313" key="13">
    <source>
        <dbReference type="Proteomes" id="UP000267821"/>
    </source>
</evidence>
<feature type="transmembrane region" description="Helical" evidence="10">
    <location>
        <begin position="278"/>
        <end position="300"/>
    </location>
</feature>